<dbReference type="EMBL" id="BAAAMQ010000009">
    <property type="protein sequence ID" value="GAA2100720.1"/>
    <property type="molecule type" value="Genomic_DNA"/>
</dbReference>
<keyword evidence="2" id="KW-1185">Reference proteome</keyword>
<comment type="caution">
    <text evidence="1">The sequence shown here is derived from an EMBL/GenBank/DDBJ whole genome shotgun (WGS) entry which is preliminary data.</text>
</comment>
<dbReference type="InterPro" id="IPR053716">
    <property type="entry name" value="Flag_assembly_chemotaxis_eff"/>
</dbReference>
<evidence type="ECO:0000313" key="1">
    <source>
        <dbReference type="EMBL" id="GAA2100720.1"/>
    </source>
</evidence>
<sequence>MARTPDTDPDAGMRAVARVRGVREQDSRLGLAQASADLHEAVRRLDSFAARLVETHDPEVADPASFAAARAVAAGAALDVSTSRAALASSTMLHLAAREHWQRDRTRVAAVELLLERRAERRRAERLRRERVEVDDLVAARWLRAESTPGAAGATR</sequence>
<organism evidence="1 2">
    <name type="scientific">Nocardioides furvisabuli</name>
    <dbReference type="NCBI Taxonomy" id="375542"/>
    <lineage>
        <taxon>Bacteria</taxon>
        <taxon>Bacillati</taxon>
        <taxon>Actinomycetota</taxon>
        <taxon>Actinomycetes</taxon>
        <taxon>Propionibacteriales</taxon>
        <taxon>Nocardioidaceae</taxon>
        <taxon>Nocardioides</taxon>
    </lineage>
</organism>
<protein>
    <recommendedName>
        <fullName evidence="3">Flagellar FliJ protein</fullName>
    </recommendedName>
</protein>
<name>A0ABN2WXW3_9ACTN</name>
<reference evidence="1 2" key="1">
    <citation type="journal article" date="2019" name="Int. J. Syst. Evol. Microbiol.">
        <title>The Global Catalogue of Microorganisms (GCM) 10K type strain sequencing project: providing services to taxonomists for standard genome sequencing and annotation.</title>
        <authorList>
            <consortium name="The Broad Institute Genomics Platform"/>
            <consortium name="The Broad Institute Genome Sequencing Center for Infectious Disease"/>
            <person name="Wu L."/>
            <person name="Ma J."/>
        </authorList>
    </citation>
    <scope>NUCLEOTIDE SEQUENCE [LARGE SCALE GENOMIC DNA]</scope>
    <source>
        <strain evidence="1 2">JCM 13813</strain>
    </source>
</reference>
<dbReference type="RefSeq" id="WP_231250185.1">
    <property type="nucleotide sequence ID" value="NZ_BAAAMQ010000009.1"/>
</dbReference>
<proteinExistence type="predicted"/>
<gene>
    <name evidence="1" type="ORF">GCM10009726_10760</name>
</gene>
<evidence type="ECO:0000313" key="2">
    <source>
        <dbReference type="Proteomes" id="UP001501161"/>
    </source>
</evidence>
<accession>A0ABN2WXW3</accession>
<dbReference type="Proteomes" id="UP001501161">
    <property type="component" value="Unassembled WGS sequence"/>
</dbReference>
<dbReference type="Gene3D" id="1.10.287.1700">
    <property type="match status" value="1"/>
</dbReference>
<evidence type="ECO:0008006" key="3">
    <source>
        <dbReference type="Google" id="ProtNLM"/>
    </source>
</evidence>